<dbReference type="Pfam" id="PF01839">
    <property type="entry name" value="FG-GAP"/>
    <property type="match status" value="3"/>
</dbReference>
<dbReference type="SUPFAM" id="SSF69318">
    <property type="entry name" value="Integrin alpha N-terminal domain"/>
    <property type="match status" value="2"/>
</dbReference>
<evidence type="ECO:0000256" key="3">
    <source>
        <dbReference type="ARBA" id="ARBA00022801"/>
    </source>
</evidence>
<accession>A0ABU2NV54</accession>
<keyword evidence="8" id="KW-1185">Reference proteome</keyword>
<feature type="signal peptide" evidence="6">
    <location>
        <begin position="1"/>
        <end position="29"/>
    </location>
</feature>
<dbReference type="PANTHER" id="PTHR23221">
    <property type="entry name" value="GLYCOSYLPHOSPHATIDYLINOSITOL PHOSPHOLIPASE D"/>
    <property type="match status" value="1"/>
</dbReference>
<keyword evidence="4" id="KW-0325">Glycoprotein</keyword>
<gene>
    <name evidence="7" type="ORF">RM572_17900</name>
</gene>
<dbReference type="PANTHER" id="PTHR23221:SF7">
    <property type="entry name" value="PHOSPHATIDYLINOSITOL-GLYCAN-SPECIFIC PHOSPHOLIPASE D"/>
    <property type="match status" value="1"/>
</dbReference>
<keyword evidence="3" id="KW-0378">Hydrolase</keyword>
<comment type="caution">
    <text evidence="7">The sequence shown here is derived from an EMBL/GenBank/DDBJ whole genome shotgun (WGS) entry which is preliminary data.</text>
</comment>
<organism evidence="7 8">
    <name type="scientific">Streptomyces hazeniae</name>
    <dbReference type="NCBI Taxonomy" id="3075538"/>
    <lineage>
        <taxon>Bacteria</taxon>
        <taxon>Bacillati</taxon>
        <taxon>Actinomycetota</taxon>
        <taxon>Actinomycetes</taxon>
        <taxon>Kitasatosporales</taxon>
        <taxon>Streptomycetaceae</taxon>
        <taxon>Streptomyces</taxon>
    </lineage>
</organism>
<evidence type="ECO:0000313" key="7">
    <source>
        <dbReference type="EMBL" id="MDT0380629.1"/>
    </source>
</evidence>
<reference evidence="8" key="1">
    <citation type="submission" date="2023-07" db="EMBL/GenBank/DDBJ databases">
        <title>30 novel species of actinomycetes from the DSMZ collection.</title>
        <authorList>
            <person name="Nouioui I."/>
        </authorList>
    </citation>
    <scope>NUCLEOTIDE SEQUENCE [LARGE SCALE GENOMIC DNA]</scope>
    <source>
        <strain evidence="8">DSM 42041</strain>
    </source>
</reference>
<sequence>MSRRHTAARGLACAVAVLAATAGFQPVQAAPARPGGPAADPGPSVPATGSAPSREVREDFNGDGFEDLAVAALRHAENTGYVAVVYGSATGPDPATATVIDQATPGVPGEPETGDWFGAVLEARDLDGDGYTDLAVSSTGETSEDPRGGGSVTLLWGSSDGVTGEGAVLIAAEEGDWGVGTHLTGGDFDGDGHADLLTYRAGDGYSVLHGPFGRDGRWAREQQVELEGALSIVAGDMNGDGADDVAAFRSFEEMAEPGELFSGGPDGLTYERRLPKGATGDVADFDGDGYGDLAYREVPGGVVENLPWDSGTVKVMYGGPDGPGARTASFTQATPGVPGANEEEDQFGGTLTAGDVDGDGFADLAAGVPYEDIGDLDSAGSFVVLKGGPKGLSGKGAQAMSQSFAGVPGAAEADDRFGGAVRLRDFDGDGFADLAVTAPDENDGSGAVWSFPGSPAGVTTDGVRSFGPAVLGGSVPEAGLGLRLSGTSYAPLWQYE</sequence>
<evidence type="ECO:0000313" key="8">
    <source>
        <dbReference type="Proteomes" id="UP001183414"/>
    </source>
</evidence>
<protein>
    <submittedName>
        <fullName evidence="7">FG-GAP and VCBS repeat-containing protein</fullName>
    </submittedName>
</protein>
<dbReference type="PROSITE" id="PS51470">
    <property type="entry name" value="FG_GAP"/>
    <property type="match status" value="3"/>
</dbReference>
<dbReference type="SMART" id="SM00191">
    <property type="entry name" value="Int_alpha"/>
    <property type="match status" value="4"/>
</dbReference>
<feature type="chain" id="PRO_5046707351" evidence="6">
    <location>
        <begin position="30"/>
        <end position="496"/>
    </location>
</feature>
<dbReference type="InterPro" id="IPR013519">
    <property type="entry name" value="Int_alpha_beta-p"/>
</dbReference>
<evidence type="ECO:0000256" key="6">
    <source>
        <dbReference type="SAM" id="SignalP"/>
    </source>
</evidence>
<feature type="compositionally biased region" description="Low complexity" evidence="5">
    <location>
        <begin position="29"/>
        <end position="47"/>
    </location>
</feature>
<dbReference type="Pfam" id="PF13517">
    <property type="entry name" value="FG-GAP_3"/>
    <property type="match status" value="1"/>
</dbReference>
<dbReference type="Proteomes" id="UP001183414">
    <property type="component" value="Unassembled WGS sequence"/>
</dbReference>
<name>A0ABU2NV54_9ACTN</name>
<keyword evidence="2" id="KW-0677">Repeat</keyword>
<evidence type="ECO:0000256" key="5">
    <source>
        <dbReference type="SAM" id="MobiDB-lite"/>
    </source>
</evidence>
<dbReference type="RefSeq" id="WP_311674366.1">
    <property type="nucleotide sequence ID" value="NZ_JAVREQ010000016.1"/>
</dbReference>
<evidence type="ECO:0000256" key="2">
    <source>
        <dbReference type="ARBA" id="ARBA00022737"/>
    </source>
</evidence>
<dbReference type="InterPro" id="IPR028994">
    <property type="entry name" value="Integrin_alpha_N"/>
</dbReference>
<feature type="region of interest" description="Disordered" evidence="5">
    <location>
        <begin position="29"/>
        <end position="60"/>
    </location>
</feature>
<proteinExistence type="predicted"/>
<dbReference type="Gene3D" id="2.130.10.130">
    <property type="entry name" value="Integrin alpha, N-terminal"/>
    <property type="match status" value="4"/>
</dbReference>
<dbReference type="InterPro" id="IPR013517">
    <property type="entry name" value="FG-GAP"/>
</dbReference>
<dbReference type="EMBL" id="JAVREQ010000016">
    <property type="protein sequence ID" value="MDT0380629.1"/>
    <property type="molecule type" value="Genomic_DNA"/>
</dbReference>
<evidence type="ECO:0000256" key="1">
    <source>
        <dbReference type="ARBA" id="ARBA00022729"/>
    </source>
</evidence>
<evidence type="ECO:0000256" key="4">
    <source>
        <dbReference type="ARBA" id="ARBA00023180"/>
    </source>
</evidence>
<keyword evidence="1 6" id="KW-0732">Signal</keyword>